<evidence type="ECO:0000313" key="5">
    <source>
        <dbReference type="Proteomes" id="UP000799640"/>
    </source>
</evidence>
<feature type="compositionally biased region" description="Polar residues" evidence="2">
    <location>
        <begin position="1"/>
        <end position="10"/>
    </location>
</feature>
<dbReference type="EMBL" id="ML996688">
    <property type="protein sequence ID" value="KAF2404563.1"/>
    <property type="molecule type" value="Genomic_DNA"/>
</dbReference>
<feature type="compositionally biased region" description="Polar residues" evidence="2">
    <location>
        <begin position="404"/>
        <end position="417"/>
    </location>
</feature>
<feature type="region of interest" description="Disordered" evidence="2">
    <location>
        <begin position="201"/>
        <end position="353"/>
    </location>
</feature>
<dbReference type="Pfam" id="PF07814">
    <property type="entry name" value="WAPL"/>
    <property type="match status" value="1"/>
</dbReference>
<gene>
    <name evidence="4" type="ORF">EJ06DRAFT_546418</name>
</gene>
<accession>A0A6G1I8C7</accession>
<feature type="region of interest" description="Disordered" evidence="2">
    <location>
        <begin position="377"/>
        <end position="417"/>
    </location>
</feature>
<protein>
    <recommendedName>
        <fullName evidence="3">Wings apart-like protein C-terminal domain-containing protein</fullName>
    </recommendedName>
</protein>
<feature type="compositionally biased region" description="Basic and acidic residues" evidence="2">
    <location>
        <begin position="141"/>
        <end position="164"/>
    </location>
</feature>
<feature type="compositionally biased region" description="Basic and acidic residues" evidence="2">
    <location>
        <begin position="315"/>
        <end position="329"/>
    </location>
</feature>
<dbReference type="InterPro" id="IPR011989">
    <property type="entry name" value="ARM-like"/>
</dbReference>
<dbReference type="PANTHER" id="PTHR22100:SF13">
    <property type="entry name" value="WINGS APART-LIKE PROTEIN HOMOLOG"/>
    <property type="match status" value="1"/>
</dbReference>
<evidence type="ECO:0000256" key="2">
    <source>
        <dbReference type="SAM" id="MobiDB-lite"/>
    </source>
</evidence>
<feature type="compositionally biased region" description="Pro residues" evidence="2">
    <location>
        <begin position="274"/>
        <end position="283"/>
    </location>
</feature>
<dbReference type="PANTHER" id="PTHR22100">
    <property type="entry name" value="WINGS APART-LIKE PROTEIN HOMOLOG"/>
    <property type="match status" value="1"/>
</dbReference>
<dbReference type="InterPro" id="IPR022771">
    <property type="entry name" value="WAPL_C"/>
</dbReference>
<dbReference type="InterPro" id="IPR039874">
    <property type="entry name" value="WAPL"/>
</dbReference>
<organism evidence="4 5">
    <name type="scientific">Trichodelitschia bisporula</name>
    <dbReference type="NCBI Taxonomy" id="703511"/>
    <lineage>
        <taxon>Eukaryota</taxon>
        <taxon>Fungi</taxon>
        <taxon>Dikarya</taxon>
        <taxon>Ascomycota</taxon>
        <taxon>Pezizomycotina</taxon>
        <taxon>Dothideomycetes</taxon>
        <taxon>Dothideomycetes incertae sedis</taxon>
        <taxon>Phaeotrichales</taxon>
        <taxon>Phaeotrichaceae</taxon>
        <taxon>Trichodelitschia</taxon>
    </lineage>
</organism>
<name>A0A6G1I8C7_9PEZI</name>
<feature type="compositionally biased region" description="Acidic residues" evidence="2">
    <location>
        <begin position="377"/>
        <end position="387"/>
    </location>
</feature>
<proteinExistence type="inferred from homology"/>
<comment type="similarity">
    <text evidence="1">Belongs to the WAPL family.</text>
</comment>
<feature type="compositionally biased region" description="Polar residues" evidence="2">
    <location>
        <begin position="56"/>
        <end position="65"/>
    </location>
</feature>
<dbReference type="Gene3D" id="1.25.10.10">
    <property type="entry name" value="Leucine-rich Repeat Variant"/>
    <property type="match status" value="1"/>
</dbReference>
<reference evidence="4" key="1">
    <citation type="journal article" date="2020" name="Stud. Mycol.">
        <title>101 Dothideomycetes genomes: a test case for predicting lifestyles and emergence of pathogens.</title>
        <authorList>
            <person name="Haridas S."/>
            <person name="Albert R."/>
            <person name="Binder M."/>
            <person name="Bloem J."/>
            <person name="Labutti K."/>
            <person name="Salamov A."/>
            <person name="Andreopoulos B."/>
            <person name="Baker S."/>
            <person name="Barry K."/>
            <person name="Bills G."/>
            <person name="Bluhm B."/>
            <person name="Cannon C."/>
            <person name="Castanera R."/>
            <person name="Culley D."/>
            <person name="Daum C."/>
            <person name="Ezra D."/>
            <person name="Gonzalez J."/>
            <person name="Henrissat B."/>
            <person name="Kuo A."/>
            <person name="Liang C."/>
            <person name="Lipzen A."/>
            <person name="Lutzoni F."/>
            <person name="Magnuson J."/>
            <person name="Mondo S."/>
            <person name="Nolan M."/>
            <person name="Ohm R."/>
            <person name="Pangilinan J."/>
            <person name="Park H.-J."/>
            <person name="Ramirez L."/>
            <person name="Alfaro M."/>
            <person name="Sun H."/>
            <person name="Tritt A."/>
            <person name="Yoshinaga Y."/>
            <person name="Zwiers L.-H."/>
            <person name="Turgeon B."/>
            <person name="Goodwin S."/>
            <person name="Spatafora J."/>
            <person name="Crous P."/>
            <person name="Grigoriev I."/>
        </authorList>
    </citation>
    <scope>NUCLEOTIDE SEQUENCE</scope>
    <source>
        <strain evidence="4">CBS 262.69</strain>
    </source>
</reference>
<evidence type="ECO:0000313" key="4">
    <source>
        <dbReference type="EMBL" id="KAF2404563.1"/>
    </source>
</evidence>
<sequence>MATYSYGMSTQRRKITTYGKASRTTQYSLLPNEPSPEKATPASRTWRAGLTKSVAGGTSQSTRPSSGKLVRPASSRPAAEMDVFDVPSDDDTAVKRPPVRVTRSVSRQPETPRPKTAIAVSKNKGALAVEETSSTQSAETIAKRKAEEVRGSSKQEAVRKRAKTAHVEAKVDLIATKVTAKKVTAAKATATKVAATMQTEASVCTSSHPNVKRPADAQTSTVDEPVKKSRRIGATPNPPPTTSKGVSAPAALARMVTKRDSPRKGTARRVAVGPPTPSTPPPASGDDILLETPIRNTSSSPKAPRSAAVTPRQKQMWEKLFDDATDGPKEWSAGPLDSAPVPAPRNLRRSQSEVAFPQKKRVRLVESLKATADVIEEEGEFSSDESAAENSPAKSNAVMDRSSVDLQDSQQLTNSQTPVFKSATTKITYGQQRTYLEDKSEDVFLNLLTQDITNDSQRLIPEDEPEEESQGQPKSVHDLRAAGSRKRLLDGLEALISEVEGQGMSSMSSRCSAMIELITKLREPDALTCFFDHGLDRSFVRSCKEPSEIALNCLAAFAFSVIIHGGANLMVLQSIQKSDWFQNALTLLPFEQDMSKLFKERRFNMSRIALSSFVELQATILGSDIWADGKPKAVSPRAIVLRTLDQLVRRMRELGSRDTIFDDKPITALLSVAESQLKKDDDPLIFELVLSILESNSLATQIPKKPSTSSIGHLTSISGILSTFFSRPRTEARRVESLSLRLCLNLTNNNPRACEIFATPALTKPLLNSINEMFASLDSSLDSQEHTKTLDQLVLTLGAMINLAEFSELARLSLVKGDCAPLDRAVRLFLASLERAEQADSMEASQTNVAYGYLAVFLGNLCQNKQVRARVRVLLPGQGLDSLISAVDEFIKINQKAAKEMLNGQEGNEVYTKYTNRLLEVVERLRWVRDS</sequence>
<keyword evidence="5" id="KW-1185">Reference proteome</keyword>
<dbReference type="Proteomes" id="UP000799640">
    <property type="component" value="Unassembled WGS sequence"/>
</dbReference>
<feature type="compositionally biased region" description="Low complexity" evidence="2">
    <location>
        <begin position="95"/>
        <end position="107"/>
    </location>
</feature>
<evidence type="ECO:0000256" key="1">
    <source>
        <dbReference type="ARBA" id="ARBA00006854"/>
    </source>
</evidence>
<feature type="domain" description="Wings apart-like protein C-terminal" evidence="3">
    <location>
        <begin position="474"/>
        <end position="808"/>
    </location>
</feature>
<evidence type="ECO:0000259" key="3">
    <source>
        <dbReference type="Pfam" id="PF07814"/>
    </source>
</evidence>
<dbReference type="OrthoDB" id="78088at2759"/>
<dbReference type="AlphaFoldDB" id="A0A6G1I8C7"/>
<feature type="region of interest" description="Disordered" evidence="2">
    <location>
        <begin position="1"/>
        <end position="164"/>
    </location>
</feature>